<evidence type="ECO:0000256" key="2">
    <source>
        <dbReference type="ARBA" id="ARBA00023015"/>
    </source>
</evidence>
<keyword evidence="4" id="KW-0539">Nucleus</keyword>
<reference evidence="6 7" key="1">
    <citation type="submission" date="2015-04" db="EMBL/GenBank/DDBJ databases">
        <authorList>
            <person name="Syromyatnikov M.Y."/>
            <person name="Popov V.N."/>
        </authorList>
    </citation>
    <scope>NUCLEOTIDE SEQUENCE [LARGE SCALE GENOMIC DNA]</scope>
    <source>
        <strain evidence="6">WF-38-12</strain>
    </source>
</reference>
<dbReference type="SMART" id="SM00906">
    <property type="entry name" value="Fungal_trans"/>
    <property type="match status" value="1"/>
</dbReference>
<dbReference type="Pfam" id="PF04082">
    <property type="entry name" value="Fungal_trans"/>
    <property type="match status" value="1"/>
</dbReference>
<evidence type="ECO:0000256" key="3">
    <source>
        <dbReference type="ARBA" id="ARBA00023163"/>
    </source>
</evidence>
<gene>
    <name evidence="6" type="ORF">PISL3812_07076</name>
</gene>
<evidence type="ECO:0000313" key="7">
    <source>
        <dbReference type="Proteomes" id="UP000054383"/>
    </source>
</evidence>
<dbReference type="Proteomes" id="UP000054383">
    <property type="component" value="Unassembled WGS sequence"/>
</dbReference>
<dbReference type="InterPro" id="IPR007219">
    <property type="entry name" value="XnlR_reg_dom"/>
</dbReference>
<dbReference type="GO" id="GO:0005634">
    <property type="term" value="C:nucleus"/>
    <property type="evidence" value="ECO:0007669"/>
    <property type="project" value="UniProtKB-SubCell"/>
</dbReference>
<dbReference type="AlphaFoldDB" id="A0A0U1M3A1"/>
<dbReference type="EMBL" id="CVMT01000007">
    <property type="protein sequence ID" value="CRG90035.1"/>
    <property type="molecule type" value="Genomic_DNA"/>
</dbReference>
<accession>A0A0U1M3A1</accession>
<evidence type="ECO:0000313" key="6">
    <source>
        <dbReference type="EMBL" id="CRG90035.1"/>
    </source>
</evidence>
<proteinExistence type="predicted"/>
<keyword evidence="2" id="KW-0805">Transcription regulation</keyword>
<evidence type="ECO:0000256" key="1">
    <source>
        <dbReference type="ARBA" id="ARBA00004123"/>
    </source>
</evidence>
<dbReference type="PANTHER" id="PTHR31001:SF53">
    <property type="entry name" value="ZN(II)2CYS6 TRANSCRIPTION FACTOR (EUROFUNG)"/>
    <property type="match status" value="1"/>
</dbReference>
<dbReference type="GO" id="GO:0003677">
    <property type="term" value="F:DNA binding"/>
    <property type="evidence" value="ECO:0007669"/>
    <property type="project" value="InterPro"/>
</dbReference>
<dbReference type="GO" id="GO:0008270">
    <property type="term" value="F:zinc ion binding"/>
    <property type="evidence" value="ECO:0007669"/>
    <property type="project" value="InterPro"/>
</dbReference>
<organism evidence="6 7">
    <name type="scientific">Talaromyces islandicus</name>
    <name type="common">Penicillium islandicum</name>
    <dbReference type="NCBI Taxonomy" id="28573"/>
    <lineage>
        <taxon>Eukaryota</taxon>
        <taxon>Fungi</taxon>
        <taxon>Dikarya</taxon>
        <taxon>Ascomycota</taxon>
        <taxon>Pezizomycotina</taxon>
        <taxon>Eurotiomycetes</taxon>
        <taxon>Eurotiomycetidae</taxon>
        <taxon>Eurotiales</taxon>
        <taxon>Trichocomaceae</taxon>
        <taxon>Talaromyces</taxon>
        <taxon>Talaromyces sect. Islandici</taxon>
    </lineage>
</organism>
<feature type="domain" description="Xylanolytic transcriptional activator regulatory" evidence="5">
    <location>
        <begin position="278"/>
        <end position="353"/>
    </location>
</feature>
<dbReference type="OrthoDB" id="4898680at2759"/>
<comment type="subcellular location">
    <subcellularLocation>
        <location evidence="1">Nucleus</location>
    </subcellularLocation>
</comment>
<dbReference type="PANTHER" id="PTHR31001">
    <property type="entry name" value="UNCHARACTERIZED TRANSCRIPTIONAL REGULATORY PROTEIN"/>
    <property type="match status" value="1"/>
</dbReference>
<keyword evidence="7" id="KW-1185">Reference proteome</keyword>
<dbReference type="GO" id="GO:0006351">
    <property type="term" value="P:DNA-templated transcription"/>
    <property type="evidence" value="ECO:0007669"/>
    <property type="project" value="InterPro"/>
</dbReference>
<name>A0A0U1M3A1_TALIS</name>
<evidence type="ECO:0000259" key="5">
    <source>
        <dbReference type="SMART" id="SM00906"/>
    </source>
</evidence>
<protein>
    <submittedName>
        <fullName evidence="6">C6 transcription factor, putative</fullName>
    </submittedName>
</protein>
<sequence length="657" mass="74412">MRDRKKKNKSSVFRERGKKLANLRQVYRISASNAPVGQAANGQYGKPPRNEGPMFGGGIFGLSNCLAAFEEQEHGNSSTNVSVNPEVCPVDSDQIESGARIVALLEDLPIYHRLMDYRYSTCKPWVFSQRLSNEVVMPLYALRDELQRSSSNTDKSLRRKASSLSRRLFENTANPVETWRNMTPSEYFSSTAMRWETIGLMFSCLASVVIMIPDDYEHLRLDDGIIDKNELNSVAMDAAEACLAFCDDAGVMSDPLSWLLLRNTLLLDAVYGQSDLRPWRKLGDLANMVFALGWHRLQQSDCMNIPFFLYEIRKRVIVAAYALDKELATNLGRPPQIAWQYCNIQLPLDLSFDEIFTASTSEEQEKYYLRKIGTDGWNIEGEINSGSRGRLKLMFSTIREKILEVSLSPHPGNKVQKLLEIYAEHQQMRSNLPPSLDLQCKLLPNATLINIDSTGESIANIQLEFLNNDFMIYRILAKETGNIQNRDSFLNLAQEIMTKLLSVISRAVSERGYRNSPRNLHYIGLSCAGVLARELLQQSRHQRQHLLPRSEIIQNLTIFASHLEKCREFEGNDVITKRGLDAVRGILDRVLSPPVAGSETSLSAPKLAYHDENGIWPTDENAFLQHGLEIIDDFDLAMMAELDSIDWAQESLLLNFT</sequence>
<evidence type="ECO:0000256" key="4">
    <source>
        <dbReference type="ARBA" id="ARBA00023242"/>
    </source>
</evidence>
<dbReference type="InterPro" id="IPR050613">
    <property type="entry name" value="Sec_Metabolite_Reg"/>
</dbReference>
<dbReference type="CDD" id="cd12148">
    <property type="entry name" value="fungal_TF_MHR"/>
    <property type="match status" value="1"/>
</dbReference>
<keyword evidence="3" id="KW-0804">Transcription</keyword>